<sequence>MSEINTKKPSYNENRFNHEYDSENNQYENVTGEPTYLPSQYSQRGYTDTFYDENEETGAGSFLLGAVIGGVIGAATALFLAPKTGKEMRSEFSTQAVQFKDKSIELSAIAKDKASEYGSVAKEKATVYGTIAKDKATEFASTAKEKTDGVTKTIQKQSGQLVDKVKSVKNNANIPMDDGTVSFEGEETIDFIDKTNEKVQEALETVEEKTTQTAEALKEAVAKNTSEK</sequence>
<feature type="transmembrane region" description="Helical" evidence="2">
    <location>
        <begin position="59"/>
        <end position="81"/>
    </location>
</feature>
<proteinExistence type="predicted"/>
<keyword evidence="2" id="KW-1133">Transmembrane helix</keyword>
<keyword evidence="4" id="KW-1185">Reference proteome</keyword>
<dbReference type="AlphaFoldDB" id="A0A380C5X8"/>
<evidence type="ECO:0000256" key="1">
    <source>
        <dbReference type="SAM" id="MobiDB-lite"/>
    </source>
</evidence>
<dbReference type="EMBL" id="UGYZ01000002">
    <property type="protein sequence ID" value="SUJ13536.1"/>
    <property type="molecule type" value="Genomic_DNA"/>
</dbReference>
<protein>
    <submittedName>
        <fullName evidence="3">Gas vesicle protein</fullName>
    </submittedName>
</protein>
<dbReference type="Proteomes" id="UP000254519">
    <property type="component" value="Unassembled WGS sequence"/>
</dbReference>
<accession>A0A380C5X8</accession>
<evidence type="ECO:0000256" key="2">
    <source>
        <dbReference type="SAM" id="Phobius"/>
    </source>
</evidence>
<evidence type="ECO:0000313" key="3">
    <source>
        <dbReference type="EMBL" id="SUJ13536.1"/>
    </source>
</evidence>
<evidence type="ECO:0000313" key="4">
    <source>
        <dbReference type="Proteomes" id="UP000254519"/>
    </source>
</evidence>
<name>A0A380C5X8_SPOPA</name>
<dbReference type="RefSeq" id="WP_243835695.1">
    <property type="nucleotide sequence ID" value="NZ_CP038012.1"/>
</dbReference>
<dbReference type="PANTHER" id="PTHR35792:SF1">
    <property type="entry name" value="SLL0268 PROTEIN"/>
    <property type="match status" value="1"/>
</dbReference>
<dbReference type="Pfam" id="PF12732">
    <property type="entry name" value="YtxH"/>
    <property type="match status" value="1"/>
</dbReference>
<keyword evidence="2" id="KW-0472">Membrane</keyword>
<feature type="region of interest" description="Disordered" evidence="1">
    <location>
        <begin position="1"/>
        <end position="38"/>
    </location>
</feature>
<dbReference type="InterPro" id="IPR024623">
    <property type="entry name" value="YtxH"/>
</dbReference>
<dbReference type="InterPro" id="IPR052928">
    <property type="entry name" value="Desiccation-related_membrane"/>
</dbReference>
<organism evidence="3 4">
    <name type="scientific">Sporosarcina pasteurii</name>
    <name type="common">Bacillus pasteurii</name>
    <dbReference type="NCBI Taxonomy" id="1474"/>
    <lineage>
        <taxon>Bacteria</taxon>
        <taxon>Bacillati</taxon>
        <taxon>Bacillota</taxon>
        <taxon>Bacilli</taxon>
        <taxon>Bacillales</taxon>
        <taxon>Caryophanaceae</taxon>
        <taxon>Sporosarcina</taxon>
    </lineage>
</organism>
<reference evidence="3 4" key="1">
    <citation type="submission" date="2018-06" db="EMBL/GenBank/DDBJ databases">
        <authorList>
            <consortium name="Pathogen Informatics"/>
            <person name="Doyle S."/>
        </authorList>
    </citation>
    <scope>NUCLEOTIDE SEQUENCE [LARGE SCALE GENOMIC DNA]</scope>
    <source>
        <strain evidence="4">ATCC 11859 / DSM 33 / NCIB 8841 / NCTC 4822</strain>
    </source>
</reference>
<keyword evidence="2" id="KW-0812">Transmembrane</keyword>
<gene>
    <name evidence="3" type="ORF">NCTC4822_02300</name>
</gene>
<dbReference type="PANTHER" id="PTHR35792">
    <property type="entry name" value="GENERAL STRESS PROTEIN"/>
    <property type="match status" value="1"/>
</dbReference>